<name>A0ABN9WXU1_9DINO</name>
<feature type="compositionally biased region" description="Basic residues" evidence="1">
    <location>
        <begin position="106"/>
        <end position="116"/>
    </location>
</feature>
<organism evidence="2 3">
    <name type="scientific">Prorocentrum cordatum</name>
    <dbReference type="NCBI Taxonomy" id="2364126"/>
    <lineage>
        <taxon>Eukaryota</taxon>
        <taxon>Sar</taxon>
        <taxon>Alveolata</taxon>
        <taxon>Dinophyceae</taxon>
        <taxon>Prorocentrales</taxon>
        <taxon>Prorocentraceae</taxon>
        <taxon>Prorocentrum</taxon>
    </lineage>
</organism>
<keyword evidence="3" id="KW-1185">Reference proteome</keyword>
<feature type="compositionally biased region" description="Gly residues" evidence="1">
    <location>
        <begin position="53"/>
        <end position="63"/>
    </location>
</feature>
<proteinExistence type="predicted"/>
<protein>
    <submittedName>
        <fullName evidence="2">Uncharacterized protein</fullName>
    </submittedName>
</protein>
<comment type="caution">
    <text evidence="2">The sequence shown here is derived from an EMBL/GenBank/DDBJ whole genome shotgun (WGS) entry which is preliminary data.</text>
</comment>
<feature type="region of interest" description="Disordered" evidence="1">
    <location>
        <begin position="52"/>
        <end position="141"/>
    </location>
</feature>
<feature type="compositionally biased region" description="Low complexity" evidence="1">
    <location>
        <begin position="64"/>
        <end position="81"/>
    </location>
</feature>
<gene>
    <name evidence="2" type="ORF">PCOR1329_LOCUS70537</name>
</gene>
<evidence type="ECO:0000256" key="1">
    <source>
        <dbReference type="SAM" id="MobiDB-lite"/>
    </source>
</evidence>
<evidence type="ECO:0000313" key="3">
    <source>
        <dbReference type="Proteomes" id="UP001189429"/>
    </source>
</evidence>
<evidence type="ECO:0000313" key="2">
    <source>
        <dbReference type="EMBL" id="CAK0890249.1"/>
    </source>
</evidence>
<accession>A0ABN9WXU1</accession>
<dbReference type="EMBL" id="CAUYUJ010019324">
    <property type="protein sequence ID" value="CAK0890249.1"/>
    <property type="molecule type" value="Genomic_DNA"/>
</dbReference>
<feature type="non-terminal residue" evidence="2">
    <location>
        <position position="160"/>
    </location>
</feature>
<reference evidence="2" key="1">
    <citation type="submission" date="2023-10" db="EMBL/GenBank/DDBJ databases">
        <authorList>
            <person name="Chen Y."/>
            <person name="Shah S."/>
            <person name="Dougan E. K."/>
            <person name="Thang M."/>
            <person name="Chan C."/>
        </authorList>
    </citation>
    <scope>NUCLEOTIDE SEQUENCE [LARGE SCALE GENOMIC DNA]</scope>
</reference>
<sequence>QGAVQRLALRGRPLHLRARADWRRGCADGARGRRAPGGRAVLLPRRAGVVRGAAGGPWAGGLGDPVPVLRRPRPQQGPGARQEGGGRAAAARVPGGRREGAGGRGARVRPRVRPRQQRGDAADGPPGAPGGERPAELDAAGAGLAVRDGLVRGLPQKVLG</sequence>
<feature type="non-terminal residue" evidence="2">
    <location>
        <position position="1"/>
    </location>
</feature>
<dbReference type="Proteomes" id="UP001189429">
    <property type="component" value="Unassembled WGS sequence"/>
</dbReference>